<sequence length="214" mass="23377">MWCSSVTPIEHRDTQITQGPHKKKNGMASLAPDDKSGFRAPSRHITTHDKEGGSKFLPDNVIPADLTWQQFSPEIFGTLPWGTTTSPARMSDGADLEAYTSGTLNPADIVTKNGTNMRLFDFAPGFKSEMHRTDSVDYSIVLLGTIENQVDDGEVRVGKPGDIFIQRGTNHLWQNPSATEWTRMCFFVVAADAVMVGGKELETTASVESASGNK</sequence>
<name>A0AAE0WMZ6_9PEZI</name>
<gene>
    <name evidence="2" type="ORF">LTR78_005335</name>
</gene>
<accession>A0AAE0WMZ6</accession>
<feature type="region of interest" description="Disordered" evidence="1">
    <location>
        <begin position="1"/>
        <end position="54"/>
    </location>
</feature>
<reference evidence="2" key="1">
    <citation type="submission" date="2023-07" db="EMBL/GenBank/DDBJ databases">
        <title>Black Yeasts Isolated from many extreme environments.</title>
        <authorList>
            <person name="Coleine C."/>
            <person name="Stajich J.E."/>
            <person name="Selbmann L."/>
        </authorList>
    </citation>
    <scope>NUCLEOTIDE SEQUENCE</scope>
    <source>
        <strain evidence="2">CCFEE 5485</strain>
    </source>
</reference>
<dbReference type="SUPFAM" id="SSF51182">
    <property type="entry name" value="RmlC-like cupins"/>
    <property type="match status" value="1"/>
</dbReference>
<organism evidence="2 3">
    <name type="scientific">Recurvomyces mirabilis</name>
    <dbReference type="NCBI Taxonomy" id="574656"/>
    <lineage>
        <taxon>Eukaryota</taxon>
        <taxon>Fungi</taxon>
        <taxon>Dikarya</taxon>
        <taxon>Ascomycota</taxon>
        <taxon>Pezizomycotina</taxon>
        <taxon>Dothideomycetes</taxon>
        <taxon>Dothideomycetidae</taxon>
        <taxon>Mycosphaerellales</taxon>
        <taxon>Teratosphaeriaceae</taxon>
        <taxon>Recurvomyces</taxon>
    </lineage>
</organism>
<dbReference type="Proteomes" id="UP001274830">
    <property type="component" value="Unassembled WGS sequence"/>
</dbReference>
<dbReference type="PANTHER" id="PTHR36156:SF2">
    <property type="entry name" value="CUPIN TYPE-2 DOMAIN-CONTAINING PROTEIN"/>
    <property type="match status" value="1"/>
</dbReference>
<protein>
    <submittedName>
        <fullName evidence="2">Uncharacterized protein</fullName>
    </submittedName>
</protein>
<evidence type="ECO:0000256" key="1">
    <source>
        <dbReference type="SAM" id="MobiDB-lite"/>
    </source>
</evidence>
<dbReference type="Gene3D" id="2.60.120.10">
    <property type="entry name" value="Jelly Rolls"/>
    <property type="match status" value="1"/>
</dbReference>
<dbReference type="AlphaFoldDB" id="A0AAE0WMZ6"/>
<dbReference type="InterPro" id="IPR014710">
    <property type="entry name" value="RmlC-like_jellyroll"/>
</dbReference>
<dbReference type="PANTHER" id="PTHR36156">
    <property type="entry name" value="SLR2101 PROTEIN"/>
    <property type="match status" value="1"/>
</dbReference>
<dbReference type="InterPro" id="IPR011051">
    <property type="entry name" value="RmlC_Cupin_sf"/>
</dbReference>
<evidence type="ECO:0000313" key="2">
    <source>
        <dbReference type="EMBL" id="KAK3674613.1"/>
    </source>
</evidence>
<proteinExistence type="predicted"/>
<evidence type="ECO:0000313" key="3">
    <source>
        <dbReference type="Proteomes" id="UP001274830"/>
    </source>
</evidence>
<comment type="caution">
    <text evidence="2">The sequence shown here is derived from an EMBL/GenBank/DDBJ whole genome shotgun (WGS) entry which is preliminary data.</text>
</comment>
<dbReference type="EMBL" id="JAUTXT010000018">
    <property type="protein sequence ID" value="KAK3674613.1"/>
    <property type="molecule type" value="Genomic_DNA"/>
</dbReference>
<dbReference type="InterPro" id="IPR047142">
    <property type="entry name" value="OryJ/VirC-like"/>
</dbReference>
<dbReference type="CDD" id="cd02231">
    <property type="entry name" value="cupin_BLL6423-like"/>
    <property type="match status" value="1"/>
</dbReference>
<keyword evidence="3" id="KW-1185">Reference proteome</keyword>